<feature type="non-terminal residue" evidence="2">
    <location>
        <position position="85"/>
    </location>
</feature>
<organism evidence="2 3">
    <name type="scientific">Trichuris suis</name>
    <name type="common">pig whipworm</name>
    <dbReference type="NCBI Taxonomy" id="68888"/>
    <lineage>
        <taxon>Eukaryota</taxon>
        <taxon>Metazoa</taxon>
        <taxon>Ecdysozoa</taxon>
        <taxon>Nematoda</taxon>
        <taxon>Enoplea</taxon>
        <taxon>Dorylaimia</taxon>
        <taxon>Trichinellida</taxon>
        <taxon>Trichuridae</taxon>
        <taxon>Trichuris</taxon>
    </lineage>
</organism>
<dbReference type="AlphaFoldDB" id="A0A085LIK4"/>
<feature type="region of interest" description="Disordered" evidence="1">
    <location>
        <begin position="1"/>
        <end position="53"/>
    </location>
</feature>
<feature type="non-terminal residue" evidence="2">
    <location>
        <position position="1"/>
    </location>
</feature>
<proteinExistence type="predicted"/>
<gene>
    <name evidence="2" type="ORF">M513_14323</name>
</gene>
<dbReference type="EMBL" id="KL364529">
    <property type="protein sequence ID" value="KFD44800.1"/>
    <property type="molecule type" value="Genomic_DNA"/>
</dbReference>
<sequence>IDLQKGVAARAAKQHQTGVGKGPRVQLQKHTLPDQVSVQSSAKPRGYEDDSSKSGHHIWTFVALECNEIQFTSPLISSLHGRDSS</sequence>
<dbReference type="Proteomes" id="UP000030764">
    <property type="component" value="Unassembled WGS sequence"/>
</dbReference>
<evidence type="ECO:0000313" key="3">
    <source>
        <dbReference type="Proteomes" id="UP000030764"/>
    </source>
</evidence>
<keyword evidence="3" id="KW-1185">Reference proteome</keyword>
<name>A0A085LIK4_9BILA</name>
<evidence type="ECO:0000313" key="2">
    <source>
        <dbReference type="EMBL" id="KFD44800.1"/>
    </source>
</evidence>
<accession>A0A085LIK4</accession>
<evidence type="ECO:0000256" key="1">
    <source>
        <dbReference type="SAM" id="MobiDB-lite"/>
    </source>
</evidence>
<reference evidence="2 3" key="1">
    <citation type="journal article" date="2014" name="Nat. Genet.">
        <title>Genome and transcriptome of the porcine whipworm Trichuris suis.</title>
        <authorList>
            <person name="Jex A.R."/>
            <person name="Nejsum P."/>
            <person name="Schwarz E.M."/>
            <person name="Hu L."/>
            <person name="Young N.D."/>
            <person name="Hall R.S."/>
            <person name="Korhonen P.K."/>
            <person name="Liao S."/>
            <person name="Thamsborg S."/>
            <person name="Xia J."/>
            <person name="Xu P."/>
            <person name="Wang S."/>
            <person name="Scheerlinck J.P."/>
            <person name="Hofmann A."/>
            <person name="Sternberg P.W."/>
            <person name="Wang J."/>
            <person name="Gasser R.B."/>
        </authorList>
    </citation>
    <scope>NUCLEOTIDE SEQUENCE [LARGE SCALE GENOMIC DNA]</scope>
    <source>
        <strain evidence="2">DCEP-RM93M</strain>
    </source>
</reference>
<protein>
    <submittedName>
        <fullName evidence="2">Uncharacterized protein</fullName>
    </submittedName>
</protein>